<gene>
    <name evidence="1" type="ORF">YSA_00730</name>
</gene>
<dbReference type="Proteomes" id="UP000005268">
    <property type="component" value="Chromosome"/>
</dbReference>
<dbReference type="AlphaFoldDB" id="I3UNV3"/>
<dbReference type="KEGG" id="ppi:YSA_00730"/>
<sequence>MLSQAARLGEVYLKNFLFVIGEVTPQNCGVNKMVGASDRDHGTQPPAAFVLESLARAAVFGPCRASLI</sequence>
<evidence type="ECO:0000313" key="2">
    <source>
        <dbReference type="Proteomes" id="UP000005268"/>
    </source>
</evidence>
<evidence type="ECO:0000313" key="1">
    <source>
        <dbReference type="EMBL" id="AFK67174.1"/>
    </source>
</evidence>
<reference evidence="1 2" key="1">
    <citation type="journal article" date="2012" name="J. Bacteriol.">
        <title>Complete Genome Sequence of the Naphthalene-Degrading Pseudomonas putida Strain ND6.</title>
        <authorList>
            <person name="Li S."/>
            <person name="Zhao H."/>
            <person name="Li Y."/>
            <person name="Niu S."/>
            <person name="Cai B."/>
        </authorList>
    </citation>
    <scope>NUCLEOTIDE SEQUENCE [LARGE SCALE GENOMIC DNA]</scope>
    <source>
        <strain evidence="1 2">ND6</strain>
    </source>
</reference>
<protein>
    <submittedName>
        <fullName evidence="1">Uncharacterized protein</fullName>
    </submittedName>
</protein>
<accession>I3UNV3</accession>
<dbReference type="EMBL" id="CP003588">
    <property type="protein sequence ID" value="AFK67174.1"/>
    <property type="molecule type" value="Genomic_DNA"/>
</dbReference>
<proteinExistence type="predicted"/>
<organism evidence="1 2">
    <name type="scientific">Pseudomonas putida ND6</name>
    <dbReference type="NCBI Taxonomy" id="231023"/>
    <lineage>
        <taxon>Bacteria</taxon>
        <taxon>Pseudomonadati</taxon>
        <taxon>Pseudomonadota</taxon>
        <taxon>Gammaproteobacteria</taxon>
        <taxon>Pseudomonadales</taxon>
        <taxon>Pseudomonadaceae</taxon>
        <taxon>Pseudomonas</taxon>
    </lineage>
</organism>
<dbReference type="HOGENOM" id="CLU_2790830_0_0_6"/>
<name>I3UNV3_PSEPU</name>